<dbReference type="InterPro" id="IPR011990">
    <property type="entry name" value="TPR-like_helical_dom_sf"/>
</dbReference>
<evidence type="ECO:0000313" key="3">
    <source>
        <dbReference type="EMBL" id="OON13961.1"/>
    </source>
</evidence>
<sequence>MEQLASVRSHSWALKARDQALSPIPLTLGVNQLCKNNIVLNRHYEEELLDLKKSAPDGDHDGSTNCHQIDTCREKIERLSTNSKLLNFATSEIQLLKHVQEYMELLEICIDKTELRYNRLKEEHDWLEEELEHFERLCEKESQKCEVLKKKIAHSAFIYNQRRSWNDHCLPVELCGLPREVTSEQGHCNQIEKTLTHMRPKLPELNHIRSDFSDLLRNANFDDDRLVSVVNDNDDQLNTQSGKIPDCCIQKHDMIGITEIHPTMALHNNSNENASNSTKLSLTQLKSLMLGDNSKESKRAAKCDVTSTKSKPKVLTLREKSSRPSSDTGSDWKVSELQKDVMNQCMKILKTLIPECQSPKGEEREETLVELIEAFVRHSCRTNRLGDFIQLIHQFNHKESRSPGICLCWLAITGLKNYEKELRKGKPTVTKRSAMRTKPDKPKPIAAEPDSVPDKEVYRNVVADLCRLLNLLAFLYKSRNDLTKSAECFKELLKIRRITQSWRDISVAIALQNLSSVQTALKDFSLAITNARKALQLRRDLLANDPTLIDQTGAQLGMAKQMTYLALLIMNKQQTEQRRLRYQRFPFKDAADLPGLLNEAIGIVTNLTEVYTNSLGLINDDWDVSNADAKPSNVGDSEDNSPEPQQFRLNSTDECSMIARNALAIYHICTKKWNKAFRLLMNNLQHMDQVLPDERLDQVTKSHRLATKTIKLTCLKCLVYVCKMLDDCPLQEDMICRIAKLDRYYRRGDELVEDDMIRMCLQS</sequence>
<evidence type="ECO:0000313" key="4">
    <source>
        <dbReference type="Proteomes" id="UP000243686"/>
    </source>
</evidence>
<evidence type="ECO:0000256" key="1">
    <source>
        <dbReference type="SAM" id="Coils"/>
    </source>
</evidence>
<accession>A0A1S8WHR3</accession>
<name>A0A1S8WHR3_OPIVI</name>
<dbReference type="SUPFAM" id="SSF48452">
    <property type="entry name" value="TPR-like"/>
    <property type="match status" value="1"/>
</dbReference>
<proteinExistence type="predicted"/>
<evidence type="ECO:0000256" key="2">
    <source>
        <dbReference type="SAM" id="MobiDB-lite"/>
    </source>
</evidence>
<protein>
    <submittedName>
        <fullName evidence="3">Tetratricopeptide repeat protein</fullName>
    </submittedName>
</protein>
<keyword evidence="4" id="KW-1185">Reference proteome</keyword>
<dbReference type="InterPro" id="IPR019734">
    <property type="entry name" value="TPR_rpt"/>
</dbReference>
<feature type="non-terminal residue" evidence="3">
    <location>
        <position position="763"/>
    </location>
</feature>
<gene>
    <name evidence="3" type="ORF">X801_10254</name>
</gene>
<dbReference type="Proteomes" id="UP000243686">
    <property type="component" value="Unassembled WGS sequence"/>
</dbReference>
<feature type="region of interest" description="Disordered" evidence="2">
    <location>
        <begin position="294"/>
        <end position="332"/>
    </location>
</feature>
<organism evidence="3 4">
    <name type="scientific">Opisthorchis viverrini</name>
    <name type="common">Southeast Asian liver fluke</name>
    <dbReference type="NCBI Taxonomy" id="6198"/>
    <lineage>
        <taxon>Eukaryota</taxon>
        <taxon>Metazoa</taxon>
        <taxon>Spiralia</taxon>
        <taxon>Lophotrochozoa</taxon>
        <taxon>Platyhelminthes</taxon>
        <taxon>Trematoda</taxon>
        <taxon>Digenea</taxon>
        <taxon>Opisthorchiida</taxon>
        <taxon>Opisthorchiata</taxon>
        <taxon>Opisthorchiidae</taxon>
        <taxon>Opisthorchis</taxon>
    </lineage>
</organism>
<feature type="coiled-coil region" evidence="1">
    <location>
        <begin position="103"/>
        <end position="151"/>
    </location>
</feature>
<dbReference type="AlphaFoldDB" id="A0A1S8WHR3"/>
<dbReference type="EMBL" id="KV906981">
    <property type="protein sequence ID" value="OON13961.1"/>
    <property type="molecule type" value="Genomic_DNA"/>
</dbReference>
<reference evidence="3 4" key="1">
    <citation type="submission" date="2015-03" db="EMBL/GenBank/DDBJ databases">
        <title>Draft genome of the nematode, Opisthorchis viverrini.</title>
        <authorList>
            <person name="Mitreva M."/>
        </authorList>
    </citation>
    <scope>NUCLEOTIDE SEQUENCE [LARGE SCALE GENOMIC DNA]</scope>
    <source>
        <strain evidence="3">Khon Kaen</strain>
    </source>
</reference>
<dbReference type="Gene3D" id="1.25.40.10">
    <property type="entry name" value="Tetratricopeptide repeat domain"/>
    <property type="match status" value="1"/>
</dbReference>
<feature type="region of interest" description="Disordered" evidence="2">
    <location>
        <begin position="628"/>
        <end position="648"/>
    </location>
</feature>
<feature type="region of interest" description="Disordered" evidence="2">
    <location>
        <begin position="426"/>
        <end position="450"/>
    </location>
</feature>
<keyword evidence="1" id="KW-0175">Coiled coil</keyword>
<dbReference type="SMART" id="SM00028">
    <property type="entry name" value="TPR"/>
    <property type="match status" value="2"/>
</dbReference>